<organism evidence="1 2">
    <name type="scientific">Nocardioides zeae</name>
    <dbReference type="NCBI Taxonomy" id="1457234"/>
    <lineage>
        <taxon>Bacteria</taxon>
        <taxon>Bacillati</taxon>
        <taxon>Actinomycetota</taxon>
        <taxon>Actinomycetes</taxon>
        <taxon>Propionibacteriales</taxon>
        <taxon>Nocardioidaceae</taxon>
        <taxon>Nocardioides</taxon>
    </lineage>
</organism>
<evidence type="ECO:0000313" key="2">
    <source>
        <dbReference type="Proteomes" id="UP001261666"/>
    </source>
</evidence>
<proteinExistence type="predicted"/>
<accession>A0ACC6IFN3</accession>
<protein>
    <submittedName>
        <fullName evidence="1">Uncharacterized protein</fullName>
    </submittedName>
</protein>
<reference evidence="1" key="1">
    <citation type="submission" date="2023-08" db="EMBL/GenBank/DDBJ databases">
        <title>Functional and genomic diversity of the sorghum phyllosphere microbiome.</title>
        <authorList>
            <person name="Shade A."/>
        </authorList>
    </citation>
    <scope>NUCLEOTIDE SEQUENCE</scope>
    <source>
        <strain evidence="1">SORGH_AS_0885</strain>
    </source>
</reference>
<sequence>MVASAPAHAASNPATPIQIGVVHLRNGAALFSVTVDAQATSPVVTALTLAFRTAYAEWTSIGTYGWDFTSTAHTDTLTQTLAPGQTDHIEVTWDLLSGDGRLEVFPTADGTPVTPIVVPWASTTPAGRAARLAPHTGPVVRSTDRPS</sequence>
<dbReference type="EMBL" id="JAVIZJ010000003">
    <property type="protein sequence ID" value="MDR6209428.1"/>
    <property type="molecule type" value="Genomic_DNA"/>
</dbReference>
<comment type="caution">
    <text evidence="1">The sequence shown here is derived from an EMBL/GenBank/DDBJ whole genome shotgun (WGS) entry which is preliminary data.</text>
</comment>
<keyword evidence="2" id="KW-1185">Reference proteome</keyword>
<gene>
    <name evidence="1" type="ORF">QE364_001128</name>
</gene>
<dbReference type="Proteomes" id="UP001261666">
    <property type="component" value="Unassembled WGS sequence"/>
</dbReference>
<evidence type="ECO:0000313" key="1">
    <source>
        <dbReference type="EMBL" id="MDR6209428.1"/>
    </source>
</evidence>
<name>A0ACC6IFN3_9ACTN</name>